<dbReference type="OrthoDB" id="6629090at2"/>
<evidence type="ECO:0000313" key="2">
    <source>
        <dbReference type="EMBL" id="TYP12373.1"/>
    </source>
</evidence>
<dbReference type="EMBL" id="VNHN01000010">
    <property type="protein sequence ID" value="TYP12373.1"/>
    <property type="molecule type" value="Genomic_DNA"/>
</dbReference>
<gene>
    <name evidence="2" type="ORF">LY16_00893</name>
    <name evidence="1" type="ORF">XDD1_1883</name>
</gene>
<proteinExistence type="predicted"/>
<keyword evidence="4" id="KW-1185">Reference proteome</keyword>
<evidence type="ECO:0000313" key="3">
    <source>
        <dbReference type="Proteomes" id="UP000032721"/>
    </source>
</evidence>
<sequence>MTTRSDIEKGRLVYTEKLGWVDLGHAQGDDARLLMAAINKGADRCTRDRYFIVRYVQYMGKGRRNGTSIKTRWQVRENLSLHDKKRVALTIMMYTTHSFESYQDSFPFNWVTDSGYSGEDLVSNLLGFYRAVNGIDYLPQLGVVSKEKAFKRWDYYGPIGKYKNKIFKPLLFPDPEKYPNNAKPYHTSLPGFLNTISPISDIKKGQDLILISDLAYVNIGKEYAGITLE</sequence>
<dbReference type="RefSeq" id="WP_045970410.1">
    <property type="nucleotide sequence ID" value="NZ_CAWMED010000001.1"/>
</dbReference>
<protein>
    <submittedName>
        <fullName evidence="1">Uncharacterized protein</fullName>
    </submittedName>
</protein>
<dbReference type="HOGENOM" id="CLU_083006_0_0_6"/>
<dbReference type="EMBL" id="FO704550">
    <property type="protein sequence ID" value="CDG17582.1"/>
    <property type="molecule type" value="Genomic_DNA"/>
</dbReference>
<dbReference type="AlphaFoldDB" id="A0A068QRA8"/>
<accession>A0A068QRA8</accession>
<dbReference type="STRING" id="351671.XDD1_1883"/>
<dbReference type="KEGG" id="xdo:XDD1_1883"/>
<dbReference type="Proteomes" id="UP000032721">
    <property type="component" value="Chromosome"/>
</dbReference>
<evidence type="ECO:0000313" key="1">
    <source>
        <dbReference type="EMBL" id="CDG17582.1"/>
    </source>
</evidence>
<reference evidence="2 4" key="2">
    <citation type="submission" date="2019-07" db="EMBL/GenBank/DDBJ databases">
        <title>Genomic Encyclopedia of Type Strains, Phase I: the one thousand microbial genomes (KMG-I) project.</title>
        <authorList>
            <person name="Kyrpides N."/>
        </authorList>
    </citation>
    <scope>NUCLEOTIDE SEQUENCE [LARGE SCALE GENOMIC DNA]</scope>
    <source>
        <strain evidence="2 4">DSM 17909</strain>
    </source>
</reference>
<name>A0A068QRA8_9GAMM</name>
<evidence type="ECO:0000313" key="4">
    <source>
        <dbReference type="Proteomes" id="UP000324170"/>
    </source>
</evidence>
<dbReference type="Proteomes" id="UP000324170">
    <property type="component" value="Unassembled WGS sequence"/>
</dbReference>
<reference evidence="1 3" key="1">
    <citation type="submission" date="2013-07" db="EMBL/GenBank/DDBJ databases">
        <authorList>
            <person name="Genoscope - CEA"/>
        </authorList>
    </citation>
    <scope>NUCLEOTIDE SEQUENCE [LARGE SCALE GENOMIC DNA]</scope>
    <source>
        <strain evidence="1">FRM16</strain>
        <strain evidence="3">FRM16 / DSM 17909</strain>
    </source>
</reference>
<organism evidence="1 3">
    <name type="scientific">Xenorhabdus doucetiae</name>
    <dbReference type="NCBI Taxonomy" id="351671"/>
    <lineage>
        <taxon>Bacteria</taxon>
        <taxon>Pseudomonadati</taxon>
        <taxon>Pseudomonadota</taxon>
        <taxon>Gammaproteobacteria</taxon>
        <taxon>Enterobacterales</taxon>
        <taxon>Morganellaceae</taxon>
        <taxon>Xenorhabdus</taxon>
    </lineage>
</organism>